<feature type="compositionally biased region" description="Polar residues" evidence="1">
    <location>
        <begin position="119"/>
        <end position="151"/>
    </location>
</feature>
<sequence length="1376" mass="152380">MENCIKMEFEKDSCRSPRTSGDNNQESFINMTILSTPKPQATSTVERRTFGSYPLDSSLRFRDSPGDDSTSNNTESSLGLVNDISSRSIIDEECSTPPLNRHETERKLARELIQKVNNRFTNTTLDPNKENNLNSPNLSDNTPSTLTNSLDPFSPQRDHTLLSSSVPKSSITSVVFEPTEITGRSSEKSRSPNTSPSQFKNDGFSFNSTAAELMAKFANEDFLSGSKLNSQLSADESSWNQNLEPIRSTERERLNFSCFSGIIGDMDLSLESCVGRRVSVGEFFGRKCEPIGQLSATEGFDRPAFGFNIRSPKRLTKPGALVNLTTMTDSSKSSEPQSQTNDNPVEKFYTTCTASCIDDTRDEDDEEPLISLSGIAKALDSNDETPRRLVDQLLRVKKKEKEQKERKPLENGNCTSGTYTLQSARCSLPAFNLETPQSSRKLSLDSKTLNSNVSTNNPSASTWSLPLSNSFEQDHKSPDKFIQNAEIQSPGIPKVDSTPDPAMILTPPSPFCSKESLKQLINQQIPPEYSSPGASENVKNSPISYIKSDRSIKKEINTSGQISSPKLNSLTLTNTSGIVNGGKDSPDKISLEKLDSAILKNPAERLTIGKNAEGLYKCILGVAREADIEMTNESNRWLVCSLHLLQIQGDKENIHLEIPDYTVLIKPGQSKIFKIVVKLLKMGGPVLAALSINCSDMTTRESSTKNHLMCFIPSDAQIDVIYPEGHQNTLNFSLNKEVTELPVVLENKYDTDVPLELAISNNKWDVFNMKISMTSNDLVDDNKPVTHLILKANDKCTLKIQYNQENMKQTLKNSNEQPKLLIRVHNEIKTGSILAEIPLIVEEMPNNVEKDTPVEITTVYSRCDTPQQQLMTSLPSSPHSTTSTTSARTSTSAGRSSPRSLSSGGTVAGDTIPIQSTYSSLSWTTVKVGKHEIKEFTIRNTSNNKIKLQATITDNDKSFKFLKERESSTSILVGLQKMESRTLSIIYSPLRTGASAGKITFVHYENKIKKSPGNVSGIKEREIRPSRVIMLYGCGGYAKVNINQAMKIMGAQMWLSLGQLNSAGTLTTTVQLENSGDLPAYAKIKLSPKAVYPTVATSWHVEPTEIILGPKQSQWITIDFKPRKEDIALLRGDVAEMGILTITHGDEPTRWRIRRLYKKSIETGQVNDKQTDVFRNVVDPICRIFPGEEQMPQLSIIRDAVQDLGILCRSVHRQVVTLMMDLNFDETVPIFTDDADESQMFQSLCSDTSVVSVHDEDSYIPSESLLERTLVAGRQRELDEEFSVTPASVTLNPPGSKDATVMITSASSTAQPFEAKLTNTEFLSVVPSGGMIPAKRGFLIKVQCKKNVDKGFQAVLQIFTSNERKDVKIHVVPKRY</sequence>
<evidence type="ECO:0000313" key="5">
    <source>
        <dbReference type="Proteomes" id="UP000694866"/>
    </source>
</evidence>
<feature type="region of interest" description="Disordered" evidence="1">
    <location>
        <begin position="399"/>
        <end position="418"/>
    </location>
</feature>
<dbReference type="KEGG" id="fas:105267645"/>
<evidence type="ECO:0000256" key="1">
    <source>
        <dbReference type="SAM" id="MobiDB-lite"/>
    </source>
</evidence>
<reference evidence="6 7" key="1">
    <citation type="submission" date="2025-04" db="UniProtKB">
        <authorList>
            <consortium name="RefSeq"/>
        </authorList>
    </citation>
    <scope>IDENTIFICATION</scope>
    <source>
        <strain evidence="6 7">USDA-PBARC FA_bdor</strain>
        <tissue evidence="6 7">Whole organism</tissue>
    </source>
</reference>
<feature type="compositionally biased region" description="Polar residues" evidence="1">
    <location>
        <begin position="191"/>
        <end position="202"/>
    </location>
</feature>
<feature type="region of interest" description="Disordered" evidence="1">
    <location>
        <begin position="437"/>
        <end position="463"/>
    </location>
</feature>
<dbReference type="InterPro" id="IPR013783">
    <property type="entry name" value="Ig-like_fold"/>
</dbReference>
<gene>
    <name evidence="6 7" type="primary">spd-2</name>
</gene>
<dbReference type="OrthoDB" id="67059at2759"/>
<dbReference type="Pfam" id="PF22074">
    <property type="entry name" value="Cep192_D5"/>
    <property type="match status" value="1"/>
</dbReference>
<feature type="compositionally biased region" description="Low complexity" evidence="1">
    <location>
        <begin position="872"/>
        <end position="905"/>
    </location>
</feature>
<dbReference type="Pfam" id="PF22076">
    <property type="entry name" value="Cep192_D6"/>
    <property type="match status" value="1"/>
</dbReference>
<evidence type="ECO:0000259" key="2">
    <source>
        <dbReference type="Pfam" id="PF22073"/>
    </source>
</evidence>
<feature type="domain" description="Cep192/Spd-2-like" evidence="2">
    <location>
        <begin position="912"/>
        <end position="1036"/>
    </location>
</feature>
<feature type="compositionally biased region" description="Polar residues" evidence="1">
    <location>
        <begin position="34"/>
        <end position="44"/>
    </location>
</feature>
<feature type="region of interest" description="Disordered" evidence="1">
    <location>
        <begin position="119"/>
        <end position="165"/>
    </location>
</feature>
<accession>A0A9R1U2N2</accession>
<evidence type="ECO:0000259" key="4">
    <source>
        <dbReference type="Pfam" id="PF22076"/>
    </source>
</evidence>
<dbReference type="Gene3D" id="2.60.40.10">
    <property type="entry name" value="Immunoglobulins"/>
    <property type="match status" value="2"/>
</dbReference>
<evidence type="ECO:0000259" key="3">
    <source>
        <dbReference type="Pfam" id="PF22074"/>
    </source>
</evidence>
<dbReference type="InterPro" id="IPR054091">
    <property type="entry name" value="Cep192-like_D5"/>
</dbReference>
<dbReference type="RefSeq" id="XP_011304935.1">
    <property type="nucleotide sequence ID" value="XM_011306633.1"/>
</dbReference>
<proteinExistence type="predicted"/>
<feature type="region of interest" description="Disordered" evidence="1">
    <location>
        <begin position="177"/>
        <end position="202"/>
    </location>
</feature>
<feature type="region of interest" description="Disordered" evidence="1">
    <location>
        <begin position="869"/>
        <end position="908"/>
    </location>
</feature>
<evidence type="ECO:0000313" key="6">
    <source>
        <dbReference type="RefSeq" id="XP_011304935.1"/>
    </source>
</evidence>
<feature type="domain" description="Cep192-like" evidence="3">
    <location>
        <begin position="1049"/>
        <end position="1219"/>
    </location>
</feature>
<organism evidence="5 6">
    <name type="scientific">Fopius arisanus</name>
    <dbReference type="NCBI Taxonomy" id="64838"/>
    <lineage>
        <taxon>Eukaryota</taxon>
        <taxon>Metazoa</taxon>
        <taxon>Ecdysozoa</taxon>
        <taxon>Arthropoda</taxon>
        <taxon>Hexapoda</taxon>
        <taxon>Insecta</taxon>
        <taxon>Pterygota</taxon>
        <taxon>Neoptera</taxon>
        <taxon>Endopterygota</taxon>
        <taxon>Hymenoptera</taxon>
        <taxon>Apocrita</taxon>
        <taxon>Ichneumonoidea</taxon>
        <taxon>Braconidae</taxon>
        <taxon>Opiinae</taxon>
        <taxon>Fopius</taxon>
    </lineage>
</organism>
<dbReference type="InterPro" id="IPR054090">
    <property type="entry name" value="Cep192_Spd-2-like_dom"/>
</dbReference>
<dbReference type="GeneID" id="105267645"/>
<feature type="region of interest" description="Disordered" evidence="1">
    <location>
        <begin position="34"/>
        <end position="79"/>
    </location>
</feature>
<feature type="compositionally biased region" description="Polar residues" evidence="1">
    <location>
        <begin position="67"/>
        <end position="79"/>
    </location>
</feature>
<feature type="domain" description="Cep192-like" evidence="4">
    <location>
        <begin position="1280"/>
        <end position="1371"/>
    </location>
</feature>
<protein>
    <submittedName>
        <fullName evidence="6 7">Uncharacterized protein spd-2</fullName>
    </submittedName>
</protein>
<dbReference type="InterPro" id="IPR054092">
    <property type="entry name" value="Cep192-like_D6"/>
</dbReference>
<dbReference type="CTD" id="39850"/>
<feature type="compositionally biased region" description="Basic and acidic residues" evidence="1">
    <location>
        <begin position="399"/>
        <end position="409"/>
    </location>
</feature>
<dbReference type="Proteomes" id="UP000694866">
    <property type="component" value="Unplaced"/>
</dbReference>
<dbReference type="RefSeq" id="XP_011304936.1">
    <property type="nucleotide sequence ID" value="XM_011306634.1"/>
</dbReference>
<name>A0A9R1T984_9HYME</name>
<dbReference type="Pfam" id="PF22073">
    <property type="entry name" value="Cep192_D4"/>
    <property type="match status" value="1"/>
</dbReference>
<accession>A0A9R1T984</accession>
<evidence type="ECO:0000313" key="7">
    <source>
        <dbReference type="RefSeq" id="XP_011304936.1"/>
    </source>
</evidence>
<keyword evidence="5" id="KW-1185">Reference proteome</keyword>